<gene>
    <name evidence="2" type="ORF">HU200_059243</name>
</gene>
<dbReference type="InterPro" id="IPR011676">
    <property type="entry name" value="DUF1618"/>
</dbReference>
<comment type="caution">
    <text evidence="2">The sequence shown here is derived from an EMBL/GenBank/DDBJ whole genome shotgun (WGS) entry which is preliminary data.</text>
</comment>
<dbReference type="EMBL" id="JACEFO010002479">
    <property type="protein sequence ID" value="KAF8658757.1"/>
    <property type="molecule type" value="Genomic_DNA"/>
</dbReference>
<organism evidence="2 3">
    <name type="scientific">Digitaria exilis</name>
    <dbReference type="NCBI Taxonomy" id="1010633"/>
    <lineage>
        <taxon>Eukaryota</taxon>
        <taxon>Viridiplantae</taxon>
        <taxon>Streptophyta</taxon>
        <taxon>Embryophyta</taxon>
        <taxon>Tracheophyta</taxon>
        <taxon>Spermatophyta</taxon>
        <taxon>Magnoliopsida</taxon>
        <taxon>Liliopsida</taxon>
        <taxon>Poales</taxon>
        <taxon>Poaceae</taxon>
        <taxon>PACMAD clade</taxon>
        <taxon>Panicoideae</taxon>
        <taxon>Panicodae</taxon>
        <taxon>Paniceae</taxon>
        <taxon>Anthephorinae</taxon>
        <taxon>Digitaria</taxon>
    </lineage>
</organism>
<dbReference type="OrthoDB" id="689972at2759"/>
<feature type="domain" description="DUF1618" evidence="1">
    <location>
        <begin position="130"/>
        <end position="247"/>
    </location>
</feature>
<keyword evidence="3" id="KW-1185">Reference proteome</keyword>
<accession>A0A835ACM0</accession>
<reference evidence="2" key="1">
    <citation type="submission" date="2020-07" db="EMBL/GenBank/DDBJ databases">
        <title>Genome sequence and genetic diversity analysis of an under-domesticated orphan crop, white fonio (Digitaria exilis).</title>
        <authorList>
            <person name="Bennetzen J.L."/>
            <person name="Chen S."/>
            <person name="Ma X."/>
            <person name="Wang X."/>
            <person name="Yssel A.E.J."/>
            <person name="Chaluvadi S.R."/>
            <person name="Johnson M."/>
            <person name="Gangashetty P."/>
            <person name="Hamidou F."/>
            <person name="Sanogo M.D."/>
            <person name="Zwaenepoel A."/>
            <person name="Wallace J."/>
            <person name="Van De Peer Y."/>
            <person name="Van Deynze A."/>
        </authorList>
    </citation>
    <scope>NUCLEOTIDE SEQUENCE</scope>
    <source>
        <tissue evidence="2">Leaves</tissue>
    </source>
</reference>
<evidence type="ECO:0000259" key="1">
    <source>
        <dbReference type="Pfam" id="PF07762"/>
    </source>
</evidence>
<sequence length="373" mass="41166">MSSPPAMSTSSLPDCILLTADAYLVQHRNITTASTTTSNHDKIEVSLCPARPPFPSKLYVHCPDLTLTGGVPRVIRAVEDLFLLRVVSVTEPLRKSPLVIPKRCGRILYHETSTVISIGGEAGSLGLWGWVDLWHGILFCDVLRDAPTLRAVPVPVPLDLVSCDNGLRTELGNPISFRSIAFVKGGGDNPEGCLKLVHLVGNAIYKMHDWTIITYTITAMTSHWKDWHNDCWMQASDITIDDQIKSELLQYGLLGSASDQALHNLLVSHPAPDISTAADNEGIVYLMARNDYHLSKGCMLALDTRKNTLIGTAEFGVERLPSALTMYCTSDICKYIKPSRGDKRRMLGLLKPESKYVTFCPELSESFRWISLG</sequence>
<dbReference type="PANTHER" id="PTHR33074:SF62">
    <property type="entry name" value="EXPRESSED PROTEIN"/>
    <property type="match status" value="1"/>
</dbReference>
<dbReference type="Pfam" id="PF07762">
    <property type="entry name" value="DUF1618"/>
    <property type="match status" value="1"/>
</dbReference>
<dbReference type="Proteomes" id="UP000636709">
    <property type="component" value="Unassembled WGS sequence"/>
</dbReference>
<dbReference type="PANTHER" id="PTHR33074">
    <property type="entry name" value="EXPRESSED PROTEIN-RELATED"/>
    <property type="match status" value="1"/>
</dbReference>
<protein>
    <recommendedName>
        <fullName evidence="1">DUF1618 domain-containing protein</fullName>
    </recommendedName>
</protein>
<proteinExistence type="predicted"/>
<dbReference type="AlphaFoldDB" id="A0A835ACM0"/>
<evidence type="ECO:0000313" key="2">
    <source>
        <dbReference type="EMBL" id="KAF8658757.1"/>
    </source>
</evidence>
<evidence type="ECO:0000313" key="3">
    <source>
        <dbReference type="Proteomes" id="UP000636709"/>
    </source>
</evidence>
<name>A0A835ACM0_9POAL</name>